<protein>
    <recommendedName>
        <fullName evidence="3">ethanolamine kinase</fullName>
        <ecNumber evidence="3">2.7.1.82</ecNumber>
    </recommendedName>
</protein>
<dbReference type="Proteomes" id="UP001296104">
    <property type="component" value="Unassembled WGS sequence"/>
</dbReference>
<dbReference type="Gene3D" id="3.90.1200.10">
    <property type="match status" value="1"/>
</dbReference>
<evidence type="ECO:0000256" key="2">
    <source>
        <dbReference type="ARBA" id="ARBA00038211"/>
    </source>
</evidence>
<accession>A0AAI8YXM1</accession>
<keyword evidence="4" id="KW-0808">Transferase</keyword>
<comment type="pathway">
    <text evidence="1">Phospholipid metabolism; phosphatidylethanolamine biosynthesis; phosphatidylethanolamine from ethanolamine: step 1/3.</text>
</comment>
<dbReference type="EMBL" id="CAVMBE010000019">
    <property type="protein sequence ID" value="CAK3986582.1"/>
    <property type="molecule type" value="Genomic_DNA"/>
</dbReference>
<name>A0AAI8YXM1_9PEZI</name>
<dbReference type="SUPFAM" id="SSF56112">
    <property type="entry name" value="Protein kinase-like (PK-like)"/>
    <property type="match status" value="1"/>
</dbReference>
<dbReference type="EC" id="2.7.1.82" evidence="3"/>
<dbReference type="PANTHER" id="PTHR22603">
    <property type="entry name" value="CHOLINE/ETHANOALAMINE KINASE"/>
    <property type="match status" value="1"/>
</dbReference>
<evidence type="ECO:0000313" key="4">
    <source>
        <dbReference type="EMBL" id="CAK3986582.1"/>
    </source>
</evidence>
<proteinExistence type="inferred from homology"/>
<comment type="caution">
    <text evidence="4">The sequence shown here is derived from an EMBL/GenBank/DDBJ whole genome shotgun (WGS) entry which is preliminary data.</text>
</comment>
<dbReference type="AlphaFoldDB" id="A0AAI8YXM1"/>
<dbReference type="InterPro" id="IPR011009">
    <property type="entry name" value="Kinase-like_dom_sf"/>
</dbReference>
<dbReference type="GO" id="GO:0005737">
    <property type="term" value="C:cytoplasm"/>
    <property type="evidence" value="ECO:0007669"/>
    <property type="project" value="TreeGrafter"/>
</dbReference>
<dbReference type="PANTHER" id="PTHR22603:SF66">
    <property type="entry name" value="ETHANOLAMINE KINASE"/>
    <property type="match status" value="1"/>
</dbReference>
<comment type="similarity">
    <text evidence="2">Belongs to the choline/ethanolamine kinase family.</text>
</comment>
<keyword evidence="5" id="KW-1185">Reference proteome</keyword>
<dbReference type="GO" id="GO:0004305">
    <property type="term" value="F:ethanolamine kinase activity"/>
    <property type="evidence" value="ECO:0007669"/>
    <property type="project" value="UniProtKB-EC"/>
</dbReference>
<dbReference type="GO" id="GO:0006646">
    <property type="term" value="P:phosphatidylethanolamine biosynthetic process"/>
    <property type="evidence" value="ECO:0007669"/>
    <property type="project" value="TreeGrafter"/>
</dbReference>
<dbReference type="Pfam" id="PF01633">
    <property type="entry name" value="Choline_kinase"/>
    <property type="match status" value="1"/>
</dbReference>
<organism evidence="4 5">
    <name type="scientific">Lecanosticta acicola</name>
    <dbReference type="NCBI Taxonomy" id="111012"/>
    <lineage>
        <taxon>Eukaryota</taxon>
        <taxon>Fungi</taxon>
        <taxon>Dikarya</taxon>
        <taxon>Ascomycota</taxon>
        <taxon>Pezizomycotina</taxon>
        <taxon>Dothideomycetes</taxon>
        <taxon>Dothideomycetidae</taxon>
        <taxon>Mycosphaerellales</taxon>
        <taxon>Mycosphaerellaceae</taxon>
        <taxon>Lecanosticta</taxon>
    </lineage>
</organism>
<evidence type="ECO:0000256" key="1">
    <source>
        <dbReference type="ARBA" id="ARBA00037883"/>
    </source>
</evidence>
<reference evidence="4" key="1">
    <citation type="submission" date="2023-11" db="EMBL/GenBank/DDBJ databases">
        <authorList>
            <person name="Alioto T."/>
            <person name="Alioto T."/>
            <person name="Gomez Garrido J."/>
        </authorList>
    </citation>
    <scope>NUCLEOTIDE SEQUENCE</scope>
</reference>
<evidence type="ECO:0000313" key="5">
    <source>
        <dbReference type="Proteomes" id="UP001296104"/>
    </source>
</evidence>
<evidence type="ECO:0000256" key="3">
    <source>
        <dbReference type="ARBA" id="ARBA00038874"/>
    </source>
</evidence>
<sequence>MSSTHHSESTGLPARADSPLSMRHIPITFDNTDPEKSALQLVHEYSPRWKNDEGEIVFKRFTDGITNVLLKATKRRPGKTDLEIDQDAILLRAYGKGTDVLIDRERELRAHNLLAARGLAPPLLARFDNGFMYGFIAGHVCSAQDLRTPEIYRQVAKRLGQWHASLPISAITATPALDAEADQKHLAPKDGQSTRPYPNTWTVLQQWIHALPESTEEERVRKTVLNVELAEMSERLGDTPGLEDGKGYVFVHHDLLCGNVIVDESSTAKEKPVSFIDYEYATPGPAAFDIANHLAEWAGYDCEHDAVPTKSQRLEFLKNYVGSYRYHSINDEDTIAVEIDFQKDIEQLYEQVELFRGMPGFFWGVWALIQAMISQIDFDYTTYAELRLGEYWAWKEEMNGARKREGREMHVREKKWQSE</sequence>
<gene>
    <name evidence="4" type="ORF">LECACI_7A003869</name>
</gene>
<dbReference type="CDD" id="cd05157">
    <property type="entry name" value="ETNK_euk"/>
    <property type="match status" value="1"/>
</dbReference>
<keyword evidence="4" id="KW-0418">Kinase</keyword>